<evidence type="ECO:0000256" key="7">
    <source>
        <dbReference type="SAM" id="Phobius"/>
    </source>
</evidence>
<dbReference type="GO" id="GO:0042910">
    <property type="term" value="F:xenobiotic transmembrane transporter activity"/>
    <property type="evidence" value="ECO:0007669"/>
    <property type="project" value="InterPro"/>
</dbReference>
<feature type="transmembrane region" description="Helical" evidence="7">
    <location>
        <begin position="304"/>
        <end position="323"/>
    </location>
</feature>
<feature type="region of interest" description="Disordered" evidence="6">
    <location>
        <begin position="44"/>
        <end position="71"/>
    </location>
</feature>
<gene>
    <name evidence="8" type="ORF">HMPREF9004_0946</name>
</gene>
<dbReference type="PATRIC" id="fig|888050.3.peg.893"/>
<dbReference type="eggNOG" id="COG0534">
    <property type="taxonomic scope" value="Bacteria"/>
</dbReference>
<dbReference type="AlphaFoldDB" id="N6X4P0"/>
<feature type="transmembrane region" description="Helical" evidence="7">
    <location>
        <begin position="473"/>
        <end position="492"/>
    </location>
</feature>
<feature type="transmembrane region" description="Helical" evidence="7">
    <location>
        <begin position="79"/>
        <end position="99"/>
    </location>
</feature>
<dbReference type="STRING" id="888050.HMPREF9004_0946"/>
<feature type="transmembrane region" description="Helical" evidence="7">
    <location>
        <begin position="228"/>
        <end position="248"/>
    </location>
</feature>
<keyword evidence="4 7" id="KW-1133">Transmembrane helix</keyword>
<evidence type="ECO:0000256" key="3">
    <source>
        <dbReference type="ARBA" id="ARBA00022692"/>
    </source>
</evidence>
<dbReference type="HOGENOM" id="CLU_012893_16_3_11"/>
<feature type="transmembrane region" description="Helical" evidence="7">
    <location>
        <begin position="254"/>
        <end position="275"/>
    </location>
</feature>
<evidence type="ECO:0000313" key="9">
    <source>
        <dbReference type="Proteomes" id="UP000013015"/>
    </source>
</evidence>
<reference evidence="8 9" key="1">
    <citation type="submission" date="2013-03" db="EMBL/GenBank/DDBJ databases">
        <title>Reference genome for the Human Microbiome Project.</title>
        <authorList>
            <person name="Aqrawi P."/>
            <person name="Ayvaz T."/>
            <person name="Bess C."/>
            <person name="Blankenburg K."/>
            <person name="Coyle M."/>
            <person name="Deng J."/>
            <person name="Forbes L."/>
            <person name="Fowler G."/>
            <person name="Francisco L."/>
            <person name="Fu Q."/>
            <person name="Gibbs R."/>
            <person name="Gross S."/>
            <person name="Gubbala S."/>
            <person name="Hale W."/>
            <person name="Hemphill L."/>
            <person name="Highlander S."/>
            <person name="Hirani K."/>
            <person name="Jackson L."/>
            <person name="Jakkamsetti A."/>
            <person name="Javaid M."/>
            <person name="Jayaseelan J.C."/>
            <person name="Jiang H."/>
            <person name="Joshi V."/>
            <person name="Korchina V."/>
            <person name="Kovar C."/>
            <person name="Lara F."/>
            <person name="Lee S."/>
            <person name="Liu Y."/>
            <person name="Mata R."/>
            <person name="Mathew T."/>
            <person name="Munidasa M."/>
            <person name="Muzny D."/>
            <person name="Nazareth L."/>
            <person name="Ngo R."/>
            <person name="Nguyen L."/>
            <person name="Nguyen N."/>
            <person name="Okwuonu G."/>
            <person name="Ongeri F."/>
            <person name="Palculict T."/>
            <person name="Patil S."/>
            <person name="Petrosino J."/>
            <person name="Pham C."/>
            <person name="Pham P."/>
            <person name="Pu L.-L."/>
            <person name="Qin X."/>
            <person name="Qu J."/>
            <person name="Reid J."/>
            <person name="Ross M."/>
            <person name="Ruth R."/>
            <person name="Saada N."/>
            <person name="San Lucas F."/>
            <person name="Santibanez J."/>
            <person name="Shang Y."/>
            <person name="Simmons D."/>
            <person name="Song X.-Z."/>
            <person name="Tang L.-Y."/>
            <person name="Thornton R."/>
            <person name="Warren J."/>
            <person name="Weissenberger G."/>
            <person name="Wilczek-Boney K."/>
            <person name="Worley K."/>
            <person name="Youmans B."/>
            <person name="Zhang J."/>
            <person name="Zhang L."/>
            <person name="Zhao Z."/>
            <person name="Zhou C."/>
            <person name="Zhu D."/>
            <person name="Zhu Y."/>
        </authorList>
    </citation>
    <scope>NUCLEOTIDE SEQUENCE [LARGE SCALE GENOMIC DNA]</scope>
    <source>
        <strain evidence="8 9">F0333</strain>
    </source>
</reference>
<dbReference type="Pfam" id="PF01554">
    <property type="entry name" value="MatE"/>
    <property type="match status" value="2"/>
</dbReference>
<evidence type="ECO:0000256" key="5">
    <source>
        <dbReference type="ARBA" id="ARBA00023136"/>
    </source>
</evidence>
<dbReference type="CDD" id="cd13136">
    <property type="entry name" value="MATE_DinF_like"/>
    <property type="match status" value="1"/>
</dbReference>
<organism evidence="8 9">
    <name type="scientific">Schaalia cardiffensis F0333</name>
    <dbReference type="NCBI Taxonomy" id="888050"/>
    <lineage>
        <taxon>Bacteria</taxon>
        <taxon>Bacillati</taxon>
        <taxon>Actinomycetota</taxon>
        <taxon>Actinomycetes</taxon>
        <taxon>Actinomycetales</taxon>
        <taxon>Actinomycetaceae</taxon>
        <taxon>Schaalia</taxon>
    </lineage>
</organism>
<evidence type="ECO:0000256" key="2">
    <source>
        <dbReference type="ARBA" id="ARBA00010199"/>
    </source>
</evidence>
<dbReference type="NCBIfam" id="TIGR00797">
    <property type="entry name" value="matE"/>
    <property type="match status" value="1"/>
</dbReference>
<evidence type="ECO:0000256" key="6">
    <source>
        <dbReference type="SAM" id="MobiDB-lite"/>
    </source>
</evidence>
<evidence type="ECO:0000256" key="1">
    <source>
        <dbReference type="ARBA" id="ARBA00004141"/>
    </source>
</evidence>
<feature type="transmembrane region" description="Helical" evidence="7">
    <location>
        <begin position="335"/>
        <end position="362"/>
    </location>
</feature>
<feature type="transmembrane region" description="Helical" evidence="7">
    <location>
        <begin position="374"/>
        <end position="400"/>
    </location>
</feature>
<dbReference type="EMBL" id="AQHZ01000015">
    <property type="protein sequence ID" value="ENO18377.1"/>
    <property type="molecule type" value="Genomic_DNA"/>
</dbReference>
<dbReference type="GO" id="GO:0015297">
    <property type="term" value="F:antiporter activity"/>
    <property type="evidence" value="ECO:0007669"/>
    <property type="project" value="InterPro"/>
</dbReference>
<evidence type="ECO:0000313" key="8">
    <source>
        <dbReference type="EMBL" id="ENO18377.1"/>
    </source>
</evidence>
<protein>
    <submittedName>
        <fullName evidence="8">MATE family transporter</fullName>
    </submittedName>
</protein>
<keyword evidence="5 7" id="KW-0472">Membrane</keyword>
<proteinExistence type="inferred from homology"/>
<evidence type="ECO:0000256" key="4">
    <source>
        <dbReference type="ARBA" id="ARBA00022989"/>
    </source>
</evidence>
<sequence>MLRCVRENPSDFSRQIHAIPPMTDLSTSVYTDCGLKLEATFVDGTDSPSPNSQVKLEASLPAPESTSNTQAKPGLTRKILTLAVPALGALVAEPLFTLIDSAMIGHLGTASLAGLSLASQILQTLTILFIFLAYSTTSLTARALGAKDRRGAIRAGIDASWLAALLGLIVAVLLAALAPALVKLMTTDSSVAHEAVAYLRASAPGLIGMLIGYSTVGTLRGLQDTRTPLLITGIGAILNIGLNAVLMFGLGLGVIGSGLGTSIVQLLMAAVYLSILRREAVSVGAPLRPSGSGIARSALDGAPLIVRGLALRLAGLATIWSASQLGSEALAGYQIVLAIWTLICFVLDALAIAAQSMVGLALGRGKLNELRELLRILTIWGAGAGVVLGIVITVLSPWIPFLFDASSSVSPIARWGLIACCVGMPLGGVVFTLDGVLLGAGDNRYFAIAGIGQLLVFLPVLGLIELWRLEGAGSIEVVAAAWGAYALVYMGARLATNMWRTWWSRSGLLGSMDSSLREG</sequence>
<comment type="caution">
    <text evidence="8">The sequence shown here is derived from an EMBL/GenBank/DDBJ whole genome shotgun (WGS) entry which is preliminary data.</text>
</comment>
<feature type="transmembrane region" description="Helical" evidence="7">
    <location>
        <begin position="155"/>
        <end position="177"/>
    </location>
</feature>
<comment type="similarity">
    <text evidence="2">Belongs to the multi antimicrobial extrusion (MATE) (TC 2.A.66.1) family.</text>
</comment>
<dbReference type="GO" id="GO:0005886">
    <property type="term" value="C:plasma membrane"/>
    <property type="evidence" value="ECO:0007669"/>
    <property type="project" value="TreeGrafter"/>
</dbReference>
<accession>N6X4P0</accession>
<dbReference type="InterPro" id="IPR044644">
    <property type="entry name" value="DinF-like"/>
</dbReference>
<dbReference type="PANTHER" id="PTHR42893">
    <property type="entry name" value="PROTEIN DETOXIFICATION 44, CHLOROPLASTIC-RELATED"/>
    <property type="match status" value="1"/>
</dbReference>
<name>N6X4P0_9ACTO</name>
<feature type="transmembrane region" description="Helical" evidence="7">
    <location>
        <begin position="412"/>
        <end position="433"/>
    </location>
</feature>
<dbReference type="Proteomes" id="UP000013015">
    <property type="component" value="Unassembled WGS sequence"/>
</dbReference>
<dbReference type="InterPro" id="IPR002528">
    <property type="entry name" value="MATE_fam"/>
</dbReference>
<keyword evidence="9" id="KW-1185">Reference proteome</keyword>
<dbReference type="PANTHER" id="PTHR42893:SF46">
    <property type="entry name" value="PROTEIN DETOXIFICATION 44, CHLOROPLASTIC"/>
    <property type="match status" value="1"/>
</dbReference>
<keyword evidence="3 7" id="KW-0812">Transmembrane</keyword>
<feature type="transmembrane region" description="Helical" evidence="7">
    <location>
        <begin position="197"/>
        <end position="216"/>
    </location>
</feature>
<comment type="subcellular location">
    <subcellularLocation>
        <location evidence="1">Membrane</location>
        <topology evidence="1">Multi-pass membrane protein</topology>
    </subcellularLocation>
</comment>
<feature type="transmembrane region" description="Helical" evidence="7">
    <location>
        <begin position="445"/>
        <end position="467"/>
    </location>
</feature>